<proteinExistence type="predicted"/>
<reference evidence="1" key="1">
    <citation type="journal article" date="2015" name="Genome Biol. Evol.">
        <title>Organellar Genomes of White Spruce (Picea glauca): Assembly and Annotation.</title>
        <authorList>
            <person name="Jackman S.D."/>
            <person name="Warren R.L."/>
            <person name="Gibb E.A."/>
            <person name="Vandervalk B.P."/>
            <person name="Mohamadi H."/>
            <person name="Chu J."/>
            <person name="Raymond A."/>
            <person name="Pleasance S."/>
            <person name="Coope R."/>
            <person name="Wildung M.R."/>
            <person name="Ritland C.E."/>
            <person name="Bousquet J."/>
            <person name="Jones S.J."/>
            <person name="Bohlmann J."/>
            <person name="Birol I."/>
        </authorList>
    </citation>
    <scope>NUCLEOTIDE SEQUENCE [LARGE SCALE GENOMIC DNA]</scope>
    <source>
        <tissue evidence="1">Flushing bud</tissue>
    </source>
</reference>
<dbReference type="EMBL" id="LKAM01000006">
    <property type="protein sequence ID" value="KUM48343.1"/>
    <property type="molecule type" value="Genomic_DNA"/>
</dbReference>
<sequence>MTCWNQTQVEALSSPALYLYIQIRSCKDPVLPRLPLPLYLTQPFNSQNQTRPDLKTNRLKRLHLATTLPPFGRQLHLSATPTPFCYVGATSRTRDSFFRIICSISSVESKIPLQGRSTLL</sequence>
<name>A0A101M012_PICGL</name>
<organism evidence="1">
    <name type="scientific">Picea glauca</name>
    <name type="common">White spruce</name>
    <name type="synonym">Pinus glauca</name>
    <dbReference type="NCBI Taxonomy" id="3330"/>
    <lineage>
        <taxon>Eukaryota</taxon>
        <taxon>Viridiplantae</taxon>
        <taxon>Streptophyta</taxon>
        <taxon>Embryophyta</taxon>
        <taxon>Tracheophyta</taxon>
        <taxon>Spermatophyta</taxon>
        <taxon>Pinopsida</taxon>
        <taxon>Pinidae</taxon>
        <taxon>Conifers I</taxon>
        <taxon>Pinales</taxon>
        <taxon>Pinaceae</taxon>
        <taxon>Picea</taxon>
    </lineage>
</organism>
<evidence type="ECO:0000313" key="1">
    <source>
        <dbReference type="EMBL" id="KUM48343.1"/>
    </source>
</evidence>
<gene>
    <name evidence="1" type="ORF">ABT39_MTgene5343</name>
</gene>
<protein>
    <submittedName>
        <fullName evidence="1">Uncharacterized protein</fullName>
    </submittedName>
</protein>
<geneLocation type="mitochondrion" evidence="1"/>
<comment type="caution">
    <text evidence="1">The sequence shown here is derived from an EMBL/GenBank/DDBJ whole genome shotgun (WGS) entry which is preliminary data.</text>
</comment>
<accession>A0A101M012</accession>
<keyword evidence="1" id="KW-0496">Mitochondrion</keyword>
<dbReference type="AlphaFoldDB" id="A0A101M012"/>